<protein>
    <recommendedName>
        <fullName evidence="5">CST complex subunit Stn1 N-terminal domain-containing protein</fullName>
    </recommendedName>
</protein>
<evidence type="ECO:0000313" key="7">
    <source>
        <dbReference type="Proteomes" id="UP000016931"/>
    </source>
</evidence>
<dbReference type="EMBL" id="KB456263">
    <property type="protein sequence ID" value="EMF13548.1"/>
    <property type="molecule type" value="Genomic_DNA"/>
</dbReference>
<feature type="compositionally biased region" description="Basic and acidic residues" evidence="4">
    <location>
        <begin position="152"/>
        <end position="169"/>
    </location>
</feature>
<dbReference type="Gene3D" id="2.40.50.140">
    <property type="entry name" value="Nucleic acid-binding proteins"/>
    <property type="match status" value="1"/>
</dbReference>
<dbReference type="CDD" id="cd03524">
    <property type="entry name" value="RPA2_OBF_family"/>
    <property type="match status" value="1"/>
</dbReference>
<dbReference type="eggNOG" id="ENOG502RY83">
    <property type="taxonomic scope" value="Eukaryota"/>
</dbReference>
<evidence type="ECO:0000259" key="5">
    <source>
        <dbReference type="Pfam" id="PF10451"/>
    </source>
</evidence>
<evidence type="ECO:0000256" key="1">
    <source>
        <dbReference type="ARBA" id="ARBA00004574"/>
    </source>
</evidence>
<dbReference type="RefSeq" id="XP_016761669.1">
    <property type="nucleotide sequence ID" value="XM_016905156.1"/>
</dbReference>
<dbReference type="GeneID" id="27902293"/>
<evidence type="ECO:0000256" key="2">
    <source>
        <dbReference type="ARBA" id="ARBA00022454"/>
    </source>
</evidence>
<dbReference type="InterPro" id="IPR018856">
    <property type="entry name" value="Stn1_N"/>
</dbReference>
<evidence type="ECO:0000256" key="3">
    <source>
        <dbReference type="ARBA" id="ARBA00022895"/>
    </source>
</evidence>
<evidence type="ECO:0000256" key="4">
    <source>
        <dbReference type="SAM" id="MobiDB-lite"/>
    </source>
</evidence>
<dbReference type="HOGENOM" id="CLU_054798_0_1_1"/>
<dbReference type="InterPro" id="IPR012340">
    <property type="entry name" value="NA-bd_OB-fold"/>
</dbReference>
<keyword evidence="3" id="KW-0779">Telomere</keyword>
<reference evidence="6 7" key="1">
    <citation type="journal article" date="2012" name="PLoS Pathog.">
        <title>Diverse lifestyles and strategies of plant pathogenesis encoded in the genomes of eighteen Dothideomycetes fungi.</title>
        <authorList>
            <person name="Ohm R.A."/>
            <person name="Feau N."/>
            <person name="Henrissat B."/>
            <person name="Schoch C.L."/>
            <person name="Horwitz B.A."/>
            <person name="Barry K.W."/>
            <person name="Condon B.J."/>
            <person name="Copeland A.C."/>
            <person name="Dhillon B."/>
            <person name="Glaser F."/>
            <person name="Hesse C.N."/>
            <person name="Kosti I."/>
            <person name="LaButti K."/>
            <person name="Lindquist E.A."/>
            <person name="Lucas S."/>
            <person name="Salamov A.A."/>
            <person name="Bradshaw R.E."/>
            <person name="Ciuffetti L."/>
            <person name="Hamelin R.C."/>
            <person name="Kema G.H.J."/>
            <person name="Lawrence C."/>
            <person name="Scott J.A."/>
            <person name="Spatafora J.W."/>
            <person name="Turgeon B.G."/>
            <person name="de Wit P.J.G.M."/>
            <person name="Zhong S."/>
            <person name="Goodwin S.B."/>
            <person name="Grigoriev I.V."/>
        </authorList>
    </citation>
    <scope>NUCLEOTIDE SEQUENCE [LARGE SCALE GENOMIC DNA]</scope>
    <source>
        <strain evidence="6 7">SO2202</strain>
    </source>
</reference>
<feature type="region of interest" description="Disordered" evidence="4">
    <location>
        <begin position="140"/>
        <end position="169"/>
    </location>
</feature>
<dbReference type="Pfam" id="PF10451">
    <property type="entry name" value="Stn1"/>
    <property type="match status" value="1"/>
</dbReference>
<keyword evidence="7" id="KW-1185">Reference proteome</keyword>
<dbReference type="AlphaFoldDB" id="M3CIA2"/>
<sequence>MVAGGKFILLTVDDGSGANMEVKLERPVAHRAPSGAVYSTKTTLDHVEAIIEMGLPAVYIRGKRVEIGSVVIAEGKVEKYNTSRQLIAQRFNFVKDTHDEAVYWSKVAEWKRKVLNKPWTLDTETKRAIDMKLKEEERVREKNARRKKKRSAKVEEMRRLHDEKVEQKRKERTEYYDQGALAGTNVLKMPWDN</sequence>
<comment type="subcellular location">
    <subcellularLocation>
        <location evidence="1">Chromosome</location>
        <location evidence="1">Telomere</location>
    </subcellularLocation>
</comment>
<organism evidence="6 7">
    <name type="scientific">Sphaerulina musiva (strain SO2202)</name>
    <name type="common">Poplar stem canker fungus</name>
    <name type="synonym">Septoria musiva</name>
    <dbReference type="NCBI Taxonomy" id="692275"/>
    <lineage>
        <taxon>Eukaryota</taxon>
        <taxon>Fungi</taxon>
        <taxon>Dikarya</taxon>
        <taxon>Ascomycota</taxon>
        <taxon>Pezizomycotina</taxon>
        <taxon>Dothideomycetes</taxon>
        <taxon>Dothideomycetidae</taxon>
        <taxon>Mycosphaerellales</taxon>
        <taxon>Mycosphaerellaceae</taxon>
        <taxon>Sphaerulina</taxon>
    </lineage>
</organism>
<dbReference type="OrthoDB" id="77828at2759"/>
<dbReference type="Proteomes" id="UP000016931">
    <property type="component" value="Unassembled WGS sequence"/>
</dbReference>
<keyword evidence="2" id="KW-0158">Chromosome</keyword>
<feature type="domain" description="CST complex subunit Stn1 N-terminal" evidence="5">
    <location>
        <begin position="65"/>
        <end position="157"/>
    </location>
</feature>
<proteinExistence type="predicted"/>
<evidence type="ECO:0000313" key="6">
    <source>
        <dbReference type="EMBL" id="EMF13548.1"/>
    </source>
</evidence>
<dbReference type="GO" id="GO:0000781">
    <property type="term" value="C:chromosome, telomeric region"/>
    <property type="evidence" value="ECO:0007669"/>
    <property type="project" value="UniProtKB-SubCell"/>
</dbReference>
<gene>
    <name evidence="6" type="ORF">SEPMUDRAFT_148803</name>
</gene>
<name>M3CIA2_SPHMS</name>
<accession>M3CIA2</accession>